<accession>A0ABT1XCM6</accession>
<organism evidence="2 3">
    <name type="scientific">Roseomonas populi</name>
    <dbReference type="NCBI Taxonomy" id="3121582"/>
    <lineage>
        <taxon>Bacteria</taxon>
        <taxon>Pseudomonadati</taxon>
        <taxon>Pseudomonadota</taxon>
        <taxon>Alphaproteobacteria</taxon>
        <taxon>Acetobacterales</taxon>
        <taxon>Roseomonadaceae</taxon>
        <taxon>Roseomonas</taxon>
    </lineage>
</organism>
<comment type="caution">
    <text evidence="2">The sequence shown here is derived from an EMBL/GenBank/DDBJ whole genome shotgun (WGS) entry which is preliminary data.</text>
</comment>
<dbReference type="EMBL" id="JANJOU010000030">
    <property type="protein sequence ID" value="MCR0985173.1"/>
    <property type="molecule type" value="Genomic_DNA"/>
</dbReference>
<gene>
    <name evidence="2" type="ORF">NRP21_24270</name>
</gene>
<dbReference type="SUPFAM" id="SSF51182">
    <property type="entry name" value="RmlC-like cupins"/>
    <property type="match status" value="1"/>
</dbReference>
<sequence length="179" mass="19495">MSGSFPPELMAANIARFASLRGSANAYVDTSMPNCRRTKFNIVGLGVTENEVDPSLRPNIALPAASFNVGMLECENGQGTAPHSHETEEFFMPLIGNWRVFWLDGETEHSAELAPFDSVMFPVGCFRWFRYVGEGKGRLLTIIGGPAGKVDYLPGYEEETAARTGQRRNADGTLASAES</sequence>
<evidence type="ECO:0000259" key="1">
    <source>
        <dbReference type="Pfam" id="PF07883"/>
    </source>
</evidence>
<dbReference type="Pfam" id="PF07883">
    <property type="entry name" value="Cupin_2"/>
    <property type="match status" value="1"/>
</dbReference>
<feature type="domain" description="Cupin type-2" evidence="1">
    <location>
        <begin position="74"/>
        <end position="142"/>
    </location>
</feature>
<dbReference type="Gene3D" id="2.60.120.10">
    <property type="entry name" value="Jelly Rolls"/>
    <property type="match status" value="1"/>
</dbReference>
<dbReference type="InterPro" id="IPR013096">
    <property type="entry name" value="Cupin_2"/>
</dbReference>
<protein>
    <recommendedName>
        <fullName evidence="1">Cupin type-2 domain-containing protein</fullName>
    </recommendedName>
</protein>
<name>A0ABT1XCM6_9PROT</name>
<evidence type="ECO:0000313" key="3">
    <source>
        <dbReference type="Proteomes" id="UP001524642"/>
    </source>
</evidence>
<dbReference type="InterPro" id="IPR014710">
    <property type="entry name" value="RmlC-like_jellyroll"/>
</dbReference>
<keyword evidence="3" id="KW-1185">Reference proteome</keyword>
<reference evidence="2 3" key="1">
    <citation type="submission" date="2022-06" db="EMBL/GenBank/DDBJ databases">
        <title>Roseomonas CN29.</title>
        <authorList>
            <person name="Cheng Y."/>
            <person name="He X."/>
        </authorList>
    </citation>
    <scope>NUCLEOTIDE SEQUENCE [LARGE SCALE GENOMIC DNA]</scope>
    <source>
        <strain evidence="2 3">CN29</strain>
    </source>
</reference>
<dbReference type="Proteomes" id="UP001524642">
    <property type="component" value="Unassembled WGS sequence"/>
</dbReference>
<proteinExistence type="predicted"/>
<dbReference type="InterPro" id="IPR011051">
    <property type="entry name" value="RmlC_Cupin_sf"/>
</dbReference>
<dbReference type="RefSeq" id="WP_257718825.1">
    <property type="nucleotide sequence ID" value="NZ_JANJOU010000030.1"/>
</dbReference>
<evidence type="ECO:0000313" key="2">
    <source>
        <dbReference type="EMBL" id="MCR0985173.1"/>
    </source>
</evidence>